<evidence type="ECO:0000256" key="6">
    <source>
        <dbReference type="ARBA" id="ARBA00023136"/>
    </source>
</evidence>
<dbReference type="PANTHER" id="PTHR38035:SF1">
    <property type="entry name" value="ANCILLARY SECYEG TRANSLOCON SUBUNIT"/>
    <property type="match status" value="1"/>
</dbReference>
<evidence type="ECO:0000256" key="3">
    <source>
        <dbReference type="ARBA" id="ARBA00022475"/>
    </source>
</evidence>
<keyword evidence="3" id="KW-1003">Cell membrane</keyword>
<dbReference type="PANTHER" id="PTHR38035">
    <property type="entry name" value="UPF0070 PROTEIN YFGM"/>
    <property type="match status" value="1"/>
</dbReference>
<proteinExistence type="predicted"/>
<evidence type="ECO:0000256" key="8">
    <source>
        <dbReference type="SAM" id="Phobius"/>
    </source>
</evidence>
<evidence type="ECO:0000256" key="1">
    <source>
        <dbReference type="ARBA" id="ARBA00004167"/>
    </source>
</evidence>
<dbReference type="InterPro" id="IPR018704">
    <property type="entry name" value="SecYEG/CpoB_TPR"/>
</dbReference>
<comment type="caution">
    <text evidence="10">The sequence shown here is derived from an EMBL/GenBank/DDBJ whole genome shotgun (WGS) entry which is preliminary data.</text>
</comment>
<dbReference type="InterPro" id="IPR026039">
    <property type="entry name" value="YfgM"/>
</dbReference>
<keyword evidence="4 8" id="KW-0812">Transmembrane</keyword>
<reference evidence="10 11" key="1">
    <citation type="submission" date="2022-03" db="EMBL/GenBank/DDBJ databases">
        <authorList>
            <person name="Jo J.-H."/>
            <person name="Im W.-T."/>
        </authorList>
    </citation>
    <scope>NUCLEOTIDE SEQUENCE [LARGE SCALE GENOMIC DNA]</scope>
    <source>
        <strain evidence="10 11">SM33</strain>
    </source>
</reference>
<dbReference type="Pfam" id="PF09976">
    <property type="entry name" value="TPR_21"/>
    <property type="match status" value="1"/>
</dbReference>
<keyword evidence="5 8" id="KW-1133">Transmembrane helix</keyword>
<sequence>MALPTDSSETFLREVDENLRRDRVQDFFKDYGKWLIAALVLFLAAVGGWIYWDNRQREQAAVDSEKLHQTFSDIAAGKTNAAEKSLKDLTNSRGDAIRASAVLAEAAIALDKNDRAAAIAKYREVSNDKGLPDAYRDLANIRVTALEFDSLKPEEVISRMEPLAKAGNPWFGSAGEMTALALLKQGKKAEAGRMFAAVAADKKVPDPIRSRAVQIAGTLGVDATASLPALQAQE</sequence>
<evidence type="ECO:0000259" key="9">
    <source>
        <dbReference type="Pfam" id="PF09976"/>
    </source>
</evidence>
<accession>A0ABS9VMX7</accession>
<dbReference type="EMBL" id="JAKZHW010000001">
    <property type="protein sequence ID" value="MCH8616336.1"/>
    <property type="molecule type" value="Genomic_DNA"/>
</dbReference>
<name>A0ABS9VMX7_9SPHN</name>
<feature type="transmembrane region" description="Helical" evidence="8">
    <location>
        <begin position="34"/>
        <end position="52"/>
    </location>
</feature>
<comment type="subcellular location">
    <subcellularLocation>
        <location evidence="2">Cell membrane</location>
    </subcellularLocation>
    <subcellularLocation>
        <location evidence="1">Membrane</location>
        <topology evidence="1">Single-pass membrane protein</topology>
    </subcellularLocation>
</comment>
<evidence type="ECO:0000313" key="10">
    <source>
        <dbReference type="EMBL" id="MCH8616336.1"/>
    </source>
</evidence>
<dbReference type="Proteomes" id="UP001203058">
    <property type="component" value="Unassembled WGS sequence"/>
</dbReference>
<keyword evidence="7" id="KW-0143">Chaperone</keyword>
<dbReference type="RefSeq" id="WP_241447138.1">
    <property type="nucleotide sequence ID" value="NZ_JAKZHW010000001.1"/>
</dbReference>
<evidence type="ECO:0000256" key="4">
    <source>
        <dbReference type="ARBA" id="ARBA00022692"/>
    </source>
</evidence>
<keyword evidence="6 8" id="KW-0472">Membrane</keyword>
<gene>
    <name evidence="10" type="ORF">LZ016_09510</name>
</gene>
<organism evidence="10 11">
    <name type="scientific">Sphingomonas telluris</name>
    <dbReference type="NCBI Taxonomy" id="2907998"/>
    <lineage>
        <taxon>Bacteria</taxon>
        <taxon>Pseudomonadati</taxon>
        <taxon>Pseudomonadota</taxon>
        <taxon>Alphaproteobacteria</taxon>
        <taxon>Sphingomonadales</taxon>
        <taxon>Sphingomonadaceae</taxon>
        <taxon>Sphingomonas</taxon>
    </lineage>
</organism>
<feature type="domain" description="Ancillary SecYEG translocon subunit/Cell division coordinator CpoB TPR" evidence="9">
    <location>
        <begin position="26"/>
        <end position="201"/>
    </location>
</feature>
<evidence type="ECO:0000256" key="5">
    <source>
        <dbReference type="ARBA" id="ARBA00022989"/>
    </source>
</evidence>
<keyword evidence="11" id="KW-1185">Reference proteome</keyword>
<evidence type="ECO:0000313" key="11">
    <source>
        <dbReference type="Proteomes" id="UP001203058"/>
    </source>
</evidence>
<evidence type="ECO:0000256" key="2">
    <source>
        <dbReference type="ARBA" id="ARBA00004236"/>
    </source>
</evidence>
<protein>
    <submittedName>
        <fullName evidence="10">Tetratricopeptide repeat protein</fullName>
    </submittedName>
</protein>
<evidence type="ECO:0000256" key="7">
    <source>
        <dbReference type="ARBA" id="ARBA00023186"/>
    </source>
</evidence>